<keyword evidence="3" id="KW-1185">Reference proteome</keyword>
<keyword evidence="1" id="KW-0472">Membrane</keyword>
<dbReference type="EMBL" id="BAAAKK010000006">
    <property type="protein sequence ID" value="GAA1426204.1"/>
    <property type="molecule type" value="Genomic_DNA"/>
</dbReference>
<reference evidence="3" key="1">
    <citation type="journal article" date="2019" name="Int. J. Syst. Evol. Microbiol.">
        <title>The Global Catalogue of Microorganisms (GCM) 10K type strain sequencing project: providing services to taxonomists for standard genome sequencing and annotation.</title>
        <authorList>
            <consortium name="The Broad Institute Genomics Platform"/>
            <consortium name="The Broad Institute Genome Sequencing Center for Infectious Disease"/>
            <person name="Wu L."/>
            <person name="Ma J."/>
        </authorList>
    </citation>
    <scope>NUCLEOTIDE SEQUENCE [LARGE SCALE GENOMIC DNA]</scope>
    <source>
        <strain evidence="3">JCM 12398</strain>
    </source>
</reference>
<evidence type="ECO:0000313" key="2">
    <source>
        <dbReference type="EMBL" id="GAA1426204.1"/>
    </source>
</evidence>
<dbReference type="RefSeq" id="WP_343921285.1">
    <property type="nucleotide sequence ID" value="NZ_BAAAKK010000006.1"/>
</dbReference>
<feature type="transmembrane region" description="Helical" evidence="1">
    <location>
        <begin position="26"/>
        <end position="44"/>
    </location>
</feature>
<protein>
    <recommendedName>
        <fullName evidence="4">Peptidase M23</fullName>
    </recommendedName>
</protein>
<comment type="caution">
    <text evidence="2">The sequence shown here is derived from an EMBL/GenBank/DDBJ whole genome shotgun (WGS) entry which is preliminary data.</text>
</comment>
<evidence type="ECO:0000256" key="1">
    <source>
        <dbReference type="SAM" id="Phobius"/>
    </source>
</evidence>
<keyword evidence="1" id="KW-1133">Transmembrane helix</keyword>
<evidence type="ECO:0000313" key="3">
    <source>
        <dbReference type="Proteomes" id="UP001501266"/>
    </source>
</evidence>
<keyword evidence="1" id="KW-0812">Transmembrane</keyword>
<evidence type="ECO:0008006" key="4">
    <source>
        <dbReference type="Google" id="ProtNLM"/>
    </source>
</evidence>
<accession>A0ABP4JR38</accession>
<dbReference type="Proteomes" id="UP001501266">
    <property type="component" value="Unassembled WGS sequence"/>
</dbReference>
<sequence length="203" mass="21788">MAAGPGSRGAATVAERVPRSQSDGRGIVLGVIGLALVLLLAWILTRPAPDPVQQTATVEGELPRSVGGWSGEQLEHAAIVMRAGRDLGMAERDVRVAVMTAMGESSLRVLDRGDRAGPDSRGLFQQRDPWGPYEVRMDAYGSAVLFYRALARIDGRDAMAPTLVAHAVQINRDPNHYERWWDDAGEVVAAIDRAAPVVVVTPS</sequence>
<organism evidence="2 3">
    <name type="scientific">Agrococcus citreus</name>
    <dbReference type="NCBI Taxonomy" id="84643"/>
    <lineage>
        <taxon>Bacteria</taxon>
        <taxon>Bacillati</taxon>
        <taxon>Actinomycetota</taxon>
        <taxon>Actinomycetes</taxon>
        <taxon>Micrococcales</taxon>
        <taxon>Microbacteriaceae</taxon>
        <taxon>Agrococcus</taxon>
    </lineage>
</organism>
<proteinExistence type="predicted"/>
<name>A0ABP4JR38_9MICO</name>
<gene>
    <name evidence="2" type="ORF">GCM10009640_26770</name>
</gene>